<comment type="caution">
    <text evidence="1">The sequence shown here is derived from an EMBL/GenBank/DDBJ whole genome shotgun (WGS) entry which is preliminary data.</text>
</comment>
<dbReference type="Proteomes" id="UP000828390">
    <property type="component" value="Unassembled WGS sequence"/>
</dbReference>
<dbReference type="EMBL" id="JAIWYP010000012">
    <property type="protein sequence ID" value="KAH3728960.1"/>
    <property type="molecule type" value="Genomic_DNA"/>
</dbReference>
<name>A0A9D4HQ04_DREPO</name>
<dbReference type="AlphaFoldDB" id="A0A9D4HQ04"/>
<protein>
    <submittedName>
        <fullName evidence="1">Uncharacterized protein</fullName>
    </submittedName>
</protein>
<evidence type="ECO:0000313" key="1">
    <source>
        <dbReference type="EMBL" id="KAH3728742.1"/>
    </source>
</evidence>
<evidence type="ECO:0000313" key="3">
    <source>
        <dbReference type="Proteomes" id="UP000828390"/>
    </source>
</evidence>
<organism evidence="1 3">
    <name type="scientific">Dreissena polymorpha</name>
    <name type="common">Zebra mussel</name>
    <name type="synonym">Mytilus polymorpha</name>
    <dbReference type="NCBI Taxonomy" id="45954"/>
    <lineage>
        <taxon>Eukaryota</taxon>
        <taxon>Metazoa</taxon>
        <taxon>Spiralia</taxon>
        <taxon>Lophotrochozoa</taxon>
        <taxon>Mollusca</taxon>
        <taxon>Bivalvia</taxon>
        <taxon>Autobranchia</taxon>
        <taxon>Heteroconchia</taxon>
        <taxon>Euheterodonta</taxon>
        <taxon>Imparidentia</taxon>
        <taxon>Neoheterodontei</taxon>
        <taxon>Myida</taxon>
        <taxon>Dreissenoidea</taxon>
        <taxon>Dreissenidae</taxon>
        <taxon>Dreissena</taxon>
    </lineage>
</organism>
<dbReference type="EMBL" id="JAIWYP010000012">
    <property type="protein sequence ID" value="KAH3728742.1"/>
    <property type="molecule type" value="Genomic_DNA"/>
</dbReference>
<gene>
    <name evidence="1" type="ORF">DPMN_054703</name>
    <name evidence="2" type="ORF">DPMN_054923</name>
</gene>
<keyword evidence="3" id="KW-1185">Reference proteome</keyword>
<evidence type="ECO:0000313" key="2">
    <source>
        <dbReference type="EMBL" id="KAH3728960.1"/>
    </source>
</evidence>
<reference evidence="1" key="1">
    <citation type="journal article" date="2019" name="bioRxiv">
        <title>The Genome of the Zebra Mussel, Dreissena polymorpha: A Resource for Invasive Species Research.</title>
        <authorList>
            <person name="McCartney M.A."/>
            <person name="Auch B."/>
            <person name="Kono T."/>
            <person name="Mallez S."/>
            <person name="Zhang Y."/>
            <person name="Obille A."/>
            <person name="Becker A."/>
            <person name="Abrahante J.E."/>
            <person name="Garbe J."/>
            <person name="Badalamenti J.P."/>
            <person name="Herman A."/>
            <person name="Mangelson H."/>
            <person name="Liachko I."/>
            <person name="Sullivan S."/>
            <person name="Sone E.D."/>
            <person name="Koren S."/>
            <person name="Silverstein K.A.T."/>
            <person name="Beckman K.B."/>
            <person name="Gohl D.M."/>
        </authorList>
    </citation>
    <scope>NUCLEOTIDE SEQUENCE</scope>
    <source>
        <strain evidence="1">Duluth1</strain>
        <tissue evidence="1">Whole animal</tissue>
    </source>
</reference>
<accession>A0A9D4HQ04</accession>
<sequence>MTARPMPLVPSSWLPRCIPECKLCSMMSTRSWRWLLGGHQISVNLFRKAGES</sequence>
<proteinExistence type="predicted"/>
<reference evidence="1" key="2">
    <citation type="submission" date="2020-11" db="EMBL/GenBank/DDBJ databases">
        <authorList>
            <person name="McCartney M.A."/>
            <person name="Auch B."/>
            <person name="Kono T."/>
            <person name="Mallez S."/>
            <person name="Becker A."/>
            <person name="Gohl D.M."/>
            <person name="Silverstein K.A.T."/>
            <person name="Koren S."/>
            <person name="Bechman K.B."/>
            <person name="Herman A."/>
            <person name="Abrahante J.E."/>
            <person name="Garbe J."/>
        </authorList>
    </citation>
    <scope>NUCLEOTIDE SEQUENCE</scope>
    <source>
        <strain evidence="1">Duluth1</strain>
        <tissue evidence="1">Whole animal</tissue>
    </source>
</reference>